<sequence>MRLSKVDCEIWECVCKLVCCIVRLHMSWPVSGIMDAVFCGIVILQVFTSVLCFPNGAPASACVDMIPRHGAVQPQPNPAPYTIHPSSTAFQTGNPITVVIKGPDYRGVLLEARSGSDSKALGSWQTPPDNTKFLECSGNQQGAITHANTNIKNNSTVYTWIPPATAKNIVFVATVAQQRTVFWVQVMSSTSTEGGGTSLDVHNSAERTVTPVLIIPLVLLANVQFLLA</sequence>
<dbReference type="Gene3D" id="2.60.40.4060">
    <property type="entry name" value="Reeler domain"/>
    <property type="match status" value="1"/>
</dbReference>
<dbReference type="InParanoid" id="A0A672PRU6"/>
<name>A0A672PRU6_SINGR</name>
<dbReference type="AlphaFoldDB" id="A0A672PRU6"/>
<protein>
    <submittedName>
        <fullName evidence="3">Putative defense protein 3</fullName>
    </submittedName>
</protein>
<comment type="similarity">
    <text evidence="1">Belongs to the FRRS1 family.</text>
</comment>
<dbReference type="Ensembl" id="ENSSGRT00000070260.1">
    <property type="protein sequence ID" value="ENSSGRP00000065906.1"/>
    <property type="gene ID" value="ENSSGRG00000033905.1"/>
</dbReference>
<dbReference type="InterPro" id="IPR051237">
    <property type="entry name" value="Ferric-chelate_Red/DefProt"/>
</dbReference>
<evidence type="ECO:0000256" key="1">
    <source>
        <dbReference type="ARBA" id="ARBA00009195"/>
    </source>
</evidence>
<accession>A0A672PRU6</accession>
<proteinExistence type="inferred from homology"/>
<evidence type="ECO:0000313" key="4">
    <source>
        <dbReference type="Proteomes" id="UP000472262"/>
    </source>
</evidence>
<dbReference type="OMA" id="QRYSEFY"/>
<dbReference type="Pfam" id="PF02014">
    <property type="entry name" value="Reeler"/>
    <property type="match status" value="1"/>
</dbReference>
<dbReference type="PANTHER" id="PTHR45828:SF32">
    <property type="entry name" value="SI:DKEY-251I10.2"/>
    <property type="match status" value="1"/>
</dbReference>
<dbReference type="PROSITE" id="PS51019">
    <property type="entry name" value="REELIN"/>
    <property type="match status" value="1"/>
</dbReference>
<dbReference type="InterPro" id="IPR042307">
    <property type="entry name" value="Reeler_sf"/>
</dbReference>
<reference evidence="3" key="1">
    <citation type="submission" date="2025-08" db="UniProtKB">
        <authorList>
            <consortium name="Ensembl"/>
        </authorList>
    </citation>
    <scope>IDENTIFICATION</scope>
</reference>
<dbReference type="GO" id="GO:0016020">
    <property type="term" value="C:membrane"/>
    <property type="evidence" value="ECO:0007669"/>
    <property type="project" value="TreeGrafter"/>
</dbReference>
<dbReference type="CDD" id="cd08544">
    <property type="entry name" value="Reeler"/>
    <property type="match status" value="1"/>
</dbReference>
<keyword evidence="4" id="KW-1185">Reference proteome</keyword>
<dbReference type="FunCoup" id="A0A672PRU6">
    <property type="interactions" value="4"/>
</dbReference>
<dbReference type="FunFam" id="2.60.40.4060:FF:000003">
    <property type="entry name" value="Ferric chelate reductase 1"/>
    <property type="match status" value="1"/>
</dbReference>
<reference evidence="3" key="2">
    <citation type="submission" date="2025-09" db="UniProtKB">
        <authorList>
            <consortium name="Ensembl"/>
        </authorList>
    </citation>
    <scope>IDENTIFICATION</scope>
</reference>
<dbReference type="PANTHER" id="PTHR45828">
    <property type="entry name" value="CYTOCHROME B561/FERRIC REDUCTASE TRANSMEMBRANE"/>
    <property type="match status" value="1"/>
</dbReference>
<organism evidence="3 4">
    <name type="scientific">Sinocyclocheilus grahami</name>
    <name type="common">Dianchi golden-line fish</name>
    <name type="synonym">Barbus grahami</name>
    <dbReference type="NCBI Taxonomy" id="75366"/>
    <lineage>
        <taxon>Eukaryota</taxon>
        <taxon>Metazoa</taxon>
        <taxon>Chordata</taxon>
        <taxon>Craniata</taxon>
        <taxon>Vertebrata</taxon>
        <taxon>Euteleostomi</taxon>
        <taxon>Actinopterygii</taxon>
        <taxon>Neopterygii</taxon>
        <taxon>Teleostei</taxon>
        <taxon>Ostariophysi</taxon>
        <taxon>Cypriniformes</taxon>
        <taxon>Cyprinidae</taxon>
        <taxon>Cyprininae</taxon>
        <taxon>Sinocyclocheilus</taxon>
    </lineage>
</organism>
<gene>
    <name evidence="3" type="primary">LOC107557762</name>
</gene>
<feature type="domain" description="Reelin" evidence="2">
    <location>
        <begin position="47"/>
        <end position="207"/>
    </location>
</feature>
<evidence type="ECO:0000313" key="3">
    <source>
        <dbReference type="Ensembl" id="ENSSGRP00000065906.1"/>
    </source>
</evidence>
<evidence type="ECO:0000259" key="2">
    <source>
        <dbReference type="PROSITE" id="PS51019"/>
    </source>
</evidence>
<dbReference type="InterPro" id="IPR002861">
    <property type="entry name" value="Reeler_dom"/>
</dbReference>
<dbReference type="Proteomes" id="UP000472262">
    <property type="component" value="Unassembled WGS sequence"/>
</dbReference>